<dbReference type="EMBL" id="AP012319">
    <property type="protein sequence ID" value="BAL88300.1"/>
    <property type="molecule type" value="Genomic_DNA"/>
</dbReference>
<gene>
    <name evidence="2" type="ordered locus">AMIS_30800</name>
</gene>
<dbReference type="InterPro" id="IPR048846">
    <property type="entry name" value="PaaX-like_central"/>
</dbReference>
<dbReference type="Gene3D" id="3.30.70.2650">
    <property type="match status" value="1"/>
</dbReference>
<dbReference type="RefSeq" id="WP_014443195.1">
    <property type="nucleotide sequence ID" value="NC_017093.1"/>
</dbReference>
<dbReference type="Pfam" id="PF20803">
    <property type="entry name" value="PaaX_M"/>
    <property type="match status" value="1"/>
</dbReference>
<keyword evidence="3" id="KW-1185">Reference proteome</keyword>
<proteinExistence type="predicted"/>
<accession>I0H5L3</accession>
<dbReference type="AlphaFoldDB" id="I0H5L3"/>
<dbReference type="Proteomes" id="UP000007882">
    <property type="component" value="Chromosome"/>
</dbReference>
<evidence type="ECO:0000259" key="1">
    <source>
        <dbReference type="Pfam" id="PF20803"/>
    </source>
</evidence>
<dbReference type="KEGG" id="ams:AMIS_30800"/>
<dbReference type="PATRIC" id="fig|512565.3.peg.3078"/>
<dbReference type="PANTHER" id="PTHR30319">
    <property type="entry name" value="PHENYLACETIC ACID REGULATOR-RELATED TRANSCRIPTIONAL REPRESSOR"/>
    <property type="match status" value="1"/>
</dbReference>
<dbReference type="STRING" id="512565.AMIS_30800"/>
<evidence type="ECO:0000313" key="2">
    <source>
        <dbReference type="EMBL" id="BAL88300.1"/>
    </source>
</evidence>
<feature type="domain" description="Transcriptional repressor PaaX-like central Cas2-like" evidence="1">
    <location>
        <begin position="90"/>
        <end position="141"/>
    </location>
</feature>
<dbReference type="eggNOG" id="COG3327">
    <property type="taxonomic scope" value="Bacteria"/>
</dbReference>
<protein>
    <submittedName>
        <fullName evidence="2">Putative PaaX-family transcriptional regulator</fullName>
    </submittedName>
</protein>
<dbReference type="GO" id="GO:0006351">
    <property type="term" value="P:DNA-templated transcription"/>
    <property type="evidence" value="ECO:0007669"/>
    <property type="project" value="TreeGrafter"/>
</dbReference>
<evidence type="ECO:0000313" key="3">
    <source>
        <dbReference type="Proteomes" id="UP000007882"/>
    </source>
</evidence>
<name>I0H5L3_ACTM4</name>
<dbReference type="OrthoDB" id="2270427at2"/>
<dbReference type="Gene3D" id="1.10.10.10">
    <property type="entry name" value="Winged helix-like DNA-binding domain superfamily/Winged helix DNA-binding domain"/>
    <property type="match status" value="1"/>
</dbReference>
<sequence length="258" mass="28309">MGPLPRTVIEAFLPFAGDVELGLVYDAGNTAGIEDQPLRLAIRRMIAAGEVTQDGRGRRGRLTLTENGRQRLARDRLGLRLAFAQDHGEAPWDGTWQLLAVSVPESERAVRDALRRELIDAGAAVVSTGLYASPHDLTEMINGGNLVRAVATTLDVRGVTSPPEIAELLWPAAPIVDGYRAVARALAGSDDDDVPVVTRQILLADALERAMRDDPLIPLELRPPDWAPTRIRRRWLDAWEGLAARLPEQVIYRGWLSP</sequence>
<reference evidence="2 3" key="1">
    <citation type="submission" date="2012-02" db="EMBL/GenBank/DDBJ databases">
        <title>Complete genome sequence of Actinoplanes missouriensis 431 (= NBRC 102363).</title>
        <authorList>
            <person name="Ohnishi Y."/>
            <person name="Ishikawa J."/>
            <person name="Sekine M."/>
            <person name="Hosoyama A."/>
            <person name="Harada T."/>
            <person name="Narita H."/>
            <person name="Hata T."/>
            <person name="Konno Y."/>
            <person name="Tutikane K."/>
            <person name="Fujita N."/>
            <person name="Horinouchi S."/>
            <person name="Hayakawa M."/>
        </authorList>
    </citation>
    <scope>NUCLEOTIDE SEQUENCE [LARGE SCALE GENOMIC DNA]</scope>
    <source>
        <strain evidence="3">ATCC 14538 / DSM 43046 / CBS 188.64 / JCM 3121 / NBRC 102363 / NCIMB 12654 / NRRL B-3342 / UNCC 431</strain>
    </source>
</reference>
<dbReference type="PANTHER" id="PTHR30319:SF1">
    <property type="entry name" value="TRANSCRIPTIONAL REPRESSOR PAAX"/>
    <property type="match status" value="1"/>
</dbReference>
<dbReference type="Gene3D" id="1.20.58.1460">
    <property type="match status" value="1"/>
</dbReference>
<organism evidence="2 3">
    <name type="scientific">Actinoplanes missouriensis (strain ATCC 14538 / DSM 43046 / CBS 188.64 / JCM 3121 / NBRC 102363 / NCIMB 12654 / NRRL B-3342 / UNCC 431)</name>
    <dbReference type="NCBI Taxonomy" id="512565"/>
    <lineage>
        <taxon>Bacteria</taxon>
        <taxon>Bacillati</taxon>
        <taxon>Actinomycetota</taxon>
        <taxon>Actinomycetes</taxon>
        <taxon>Micromonosporales</taxon>
        <taxon>Micromonosporaceae</taxon>
        <taxon>Actinoplanes</taxon>
    </lineage>
</organism>
<dbReference type="InterPro" id="IPR036388">
    <property type="entry name" value="WH-like_DNA-bd_sf"/>
</dbReference>
<dbReference type="HOGENOM" id="CLU_067515_2_0_11"/>